<organism evidence="5 6">
    <name type="scientific">Jeotgalibaca arthritidis</name>
    <dbReference type="NCBI Taxonomy" id="1868794"/>
    <lineage>
        <taxon>Bacteria</taxon>
        <taxon>Bacillati</taxon>
        <taxon>Bacillota</taxon>
        <taxon>Bacilli</taxon>
        <taxon>Lactobacillales</taxon>
        <taxon>Carnobacteriaceae</taxon>
        <taxon>Jeotgalibaca</taxon>
    </lineage>
</organism>
<evidence type="ECO:0000259" key="3">
    <source>
        <dbReference type="SMART" id="SM00644"/>
    </source>
</evidence>
<proteinExistence type="inferred from homology"/>
<dbReference type="InterPro" id="IPR036505">
    <property type="entry name" value="Amidase/PGRP_sf"/>
</dbReference>
<accession>A0A6G7K8M5</accession>
<dbReference type="SUPFAM" id="SSF55846">
    <property type="entry name" value="N-acetylmuramoyl-L-alanine amidase-like"/>
    <property type="match status" value="1"/>
</dbReference>
<evidence type="ECO:0000313" key="5">
    <source>
        <dbReference type="EMBL" id="QII81606.1"/>
    </source>
</evidence>
<dbReference type="SMART" id="SM00644">
    <property type="entry name" value="Ami_2"/>
    <property type="match status" value="1"/>
</dbReference>
<dbReference type="EMBL" id="CP049740">
    <property type="protein sequence ID" value="QII81606.1"/>
    <property type="molecule type" value="Genomic_DNA"/>
</dbReference>
<dbReference type="InterPro" id="IPR002502">
    <property type="entry name" value="Amidase_domain"/>
</dbReference>
<name>A0A6G7K8M5_9LACT</name>
<gene>
    <name evidence="5" type="ORF">G7057_03350</name>
</gene>
<feature type="domain" description="Peptidoglycan recognition protein family" evidence="4">
    <location>
        <begin position="382"/>
        <end position="524"/>
    </location>
</feature>
<dbReference type="GO" id="GO:0008270">
    <property type="term" value="F:zinc ion binding"/>
    <property type="evidence" value="ECO:0007669"/>
    <property type="project" value="InterPro"/>
</dbReference>
<keyword evidence="2" id="KW-0812">Transmembrane</keyword>
<feature type="domain" description="N-acetylmuramoyl-L-alanine amidase" evidence="3">
    <location>
        <begin position="395"/>
        <end position="534"/>
    </location>
</feature>
<dbReference type="KEGG" id="jar:G7057_03350"/>
<dbReference type="Proteomes" id="UP000501451">
    <property type="component" value="Chromosome"/>
</dbReference>
<dbReference type="SMART" id="SM00701">
    <property type="entry name" value="PGRP"/>
    <property type="match status" value="1"/>
</dbReference>
<dbReference type="Pfam" id="PF01510">
    <property type="entry name" value="Amidase_2"/>
    <property type="match status" value="1"/>
</dbReference>
<dbReference type="Gene3D" id="3.40.80.10">
    <property type="entry name" value="Peptidoglycan recognition protein-like"/>
    <property type="match status" value="1"/>
</dbReference>
<feature type="transmembrane region" description="Helical" evidence="2">
    <location>
        <begin position="752"/>
        <end position="781"/>
    </location>
</feature>
<dbReference type="PANTHER" id="PTHR11022:SF41">
    <property type="entry name" value="PEPTIDOGLYCAN-RECOGNITION PROTEIN LC-RELATED"/>
    <property type="match status" value="1"/>
</dbReference>
<dbReference type="PANTHER" id="PTHR11022">
    <property type="entry name" value="PEPTIDOGLYCAN RECOGNITION PROTEIN"/>
    <property type="match status" value="1"/>
</dbReference>
<evidence type="ECO:0000313" key="6">
    <source>
        <dbReference type="Proteomes" id="UP000501451"/>
    </source>
</evidence>
<dbReference type="RefSeq" id="WP_166161333.1">
    <property type="nucleotide sequence ID" value="NZ_CP049740.1"/>
</dbReference>
<comment type="similarity">
    <text evidence="1">Belongs to the N-acetylmuramoyl-L-alanine amidase 2 family.</text>
</comment>
<evidence type="ECO:0000256" key="2">
    <source>
        <dbReference type="SAM" id="Phobius"/>
    </source>
</evidence>
<dbReference type="CDD" id="cd06583">
    <property type="entry name" value="PGRP"/>
    <property type="match status" value="1"/>
</dbReference>
<dbReference type="AlphaFoldDB" id="A0A6G7K8M5"/>
<sequence>MANEGNYLNLKPHNPSWSVYAISGPYIPEYRVGELAPAQYGGLSYQVLEDIGGNVYVIQTESFGKVAIWAGDSDSSFTASPVYTNGSSAPTGGTGLYLNLSPSVPSWSIYHPNGPYLTNSRIGTLAPVTYGGLSYEILEKLDGDIYIIQTESFGKVAIWAGDSDSTFTTTPVYLDPINGGMGGGNASGTGQYLNLHPHIPTWSVYNVSGPYLPESRVGLLAPAQYGGLSYAILGSPVTDVYTIQTESLGTVAIWAGDNDSSITGTPIYDEGSFAGGSSSETYLNLSPTINSWSVYSVQGPYVPEYRVGTLAPSTYGGLSYRILETKVTDVYVIQTESFGKVAIWAGDSDSTFTSYPVYSGNTEPTGPGGGLLEGIDFSNAPITIESRASWGANPVQLSGMSGELDTAKYIVIHHTAGAQPQVGSDYQVMRGVQNYHQSLDWGDIGYHFCIGQQGTIMEGRSLPYVGAHVGSPHNYDSIGVSLFGDFTYAYPEKVQMEKLIPLLTYLCKEYGISPNNILGHRDMDSNYGATSCPGTAFYHATNRLEDIRKAVKKQLLEDDTLSLAEKKSEILNHMKNNFFGIPFFKDIPLTVDMWETEKSIRISSNIVMKVKLTLDINSDSPVANLFSVNITKPQLTLEGPYFDYMREKQLDDIEFYNAKDAMEQLSGNLDGKGNVVLSVGYRSGKMLYNYIVNFNSITLSDGSTMGASCRITFEIDDGTFVTPGPAGVTVSNEDYSSFLSSLEMQTIATTGVIVIGLLLVAATPLLATLGGPIGFATVLALTFRKNE</sequence>
<keyword evidence="6" id="KW-1185">Reference proteome</keyword>
<dbReference type="GO" id="GO:0008745">
    <property type="term" value="F:N-acetylmuramoyl-L-alanine amidase activity"/>
    <property type="evidence" value="ECO:0007669"/>
    <property type="project" value="InterPro"/>
</dbReference>
<evidence type="ECO:0000259" key="4">
    <source>
        <dbReference type="SMART" id="SM00701"/>
    </source>
</evidence>
<protein>
    <submittedName>
        <fullName evidence="5">N-acetylmuramoyl-L-alanine amidase</fullName>
    </submittedName>
</protein>
<keyword evidence="2" id="KW-0472">Membrane</keyword>
<reference evidence="5 6" key="1">
    <citation type="journal article" date="2017" name="Int. J. Syst. Evol. Microbiol.">
        <title>Jeotgalibaca porci sp. nov. and Jeotgalibaca arthritidis sp. nov., isolated from pigs, and emended description of the genus Jeotgalibaca.</title>
        <authorList>
            <person name="Zamora L."/>
            <person name="Perez-Sancho M."/>
            <person name="Dominguez L."/>
            <person name="Fernandez-Garayzabal J.F."/>
            <person name="Vela A.I."/>
        </authorList>
    </citation>
    <scope>NUCLEOTIDE SEQUENCE [LARGE SCALE GENOMIC DNA]</scope>
    <source>
        <strain evidence="5 6">CECT 9157</strain>
    </source>
</reference>
<keyword evidence="2" id="KW-1133">Transmembrane helix</keyword>
<evidence type="ECO:0000256" key="1">
    <source>
        <dbReference type="ARBA" id="ARBA00007553"/>
    </source>
</evidence>
<dbReference type="InterPro" id="IPR015510">
    <property type="entry name" value="PGRP"/>
</dbReference>
<dbReference type="InterPro" id="IPR006619">
    <property type="entry name" value="PGRP_domain_met/bac"/>
</dbReference>
<dbReference type="GO" id="GO:0009253">
    <property type="term" value="P:peptidoglycan catabolic process"/>
    <property type="evidence" value="ECO:0007669"/>
    <property type="project" value="InterPro"/>
</dbReference>